<proteinExistence type="predicted"/>
<name>A0A2U1QGE8_ARTAN</name>
<accession>A0A2U1QGE8</accession>
<comment type="caution">
    <text evidence="3">The sequence shown here is derived from an EMBL/GenBank/DDBJ whole genome shotgun (WGS) entry which is preliminary data.</text>
</comment>
<evidence type="ECO:0000259" key="2">
    <source>
        <dbReference type="Pfam" id="PF20179"/>
    </source>
</evidence>
<feature type="chain" id="PRO_5015458359" evidence="1">
    <location>
        <begin position="31"/>
        <end position="199"/>
    </location>
</feature>
<dbReference type="InterPro" id="IPR046824">
    <property type="entry name" value="Mss51-like_C"/>
</dbReference>
<evidence type="ECO:0000256" key="1">
    <source>
        <dbReference type="SAM" id="SignalP"/>
    </source>
</evidence>
<keyword evidence="1" id="KW-0732">Signal</keyword>
<dbReference type="PANTHER" id="PTHR47570:SF1">
    <property type="entry name" value="ZINC ION BINDING PROTEIN"/>
    <property type="match status" value="1"/>
</dbReference>
<feature type="signal peptide" evidence="1">
    <location>
        <begin position="1"/>
        <end position="30"/>
    </location>
</feature>
<gene>
    <name evidence="3" type="ORF">CTI12_AA033040</name>
</gene>
<protein>
    <submittedName>
        <fullName evidence="3">Zinc ion binding protein</fullName>
    </submittedName>
</protein>
<dbReference type="OrthoDB" id="5282002at2759"/>
<dbReference type="EMBL" id="PKPP01000146">
    <property type="protein sequence ID" value="PWA97058.1"/>
    <property type="molecule type" value="Genomic_DNA"/>
</dbReference>
<organism evidence="3 4">
    <name type="scientific">Artemisia annua</name>
    <name type="common">Sweet wormwood</name>
    <dbReference type="NCBI Taxonomy" id="35608"/>
    <lineage>
        <taxon>Eukaryota</taxon>
        <taxon>Viridiplantae</taxon>
        <taxon>Streptophyta</taxon>
        <taxon>Embryophyta</taxon>
        <taxon>Tracheophyta</taxon>
        <taxon>Spermatophyta</taxon>
        <taxon>Magnoliopsida</taxon>
        <taxon>eudicotyledons</taxon>
        <taxon>Gunneridae</taxon>
        <taxon>Pentapetalae</taxon>
        <taxon>asterids</taxon>
        <taxon>campanulids</taxon>
        <taxon>Asterales</taxon>
        <taxon>Asteraceae</taxon>
        <taxon>Asteroideae</taxon>
        <taxon>Anthemideae</taxon>
        <taxon>Artemisiinae</taxon>
        <taxon>Artemisia</taxon>
    </lineage>
</organism>
<dbReference type="Pfam" id="PF20179">
    <property type="entry name" value="MSS51_C"/>
    <property type="match status" value="1"/>
</dbReference>
<keyword evidence="4" id="KW-1185">Reference proteome</keyword>
<dbReference type="Proteomes" id="UP000245207">
    <property type="component" value="Unassembled WGS sequence"/>
</dbReference>
<feature type="domain" description="Mitochondrial splicing suppressor 51-like C-terminal" evidence="2">
    <location>
        <begin position="19"/>
        <end position="189"/>
    </location>
</feature>
<evidence type="ECO:0000313" key="4">
    <source>
        <dbReference type="Proteomes" id="UP000245207"/>
    </source>
</evidence>
<dbReference type="AlphaFoldDB" id="A0A2U1QGE8"/>
<sequence>MYTTIPLDSPVALLLHWLLTIYQAIQLASAKQLIPETMDELCIHYVVYCVSAWSERELHQLAVFGELHALLPGVQLHIDFVGPSVPHDRDGETVGLCNYAHCMEVNCSCKSGKGEFNSNTTANNSSAITIRLHSEFVPDLIIAPNAGMNAYRSWSPTIELINEIEIPAIFSDYCEEACHLAANCITSVTGCPPSIPGLD</sequence>
<reference evidence="3 4" key="1">
    <citation type="journal article" date="2018" name="Mol. Plant">
        <title>The genome of Artemisia annua provides insight into the evolution of Asteraceae family and artemisinin biosynthesis.</title>
        <authorList>
            <person name="Shen Q."/>
            <person name="Zhang L."/>
            <person name="Liao Z."/>
            <person name="Wang S."/>
            <person name="Yan T."/>
            <person name="Shi P."/>
            <person name="Liu M."/>
            <person name="Fu X."/>
            <person name="Pan Q."/>
            <person name="Wang Y."/>
            <person name="Lv Z."/>
            <person name="Lu X."/>
            <person name="Zhang F."/>
            <person name="Jiang W."/>
            <person name="Ma Y."/>
            <person name="Chen M."/>
            <person name="Hao X."/>
            <person name="Li L."/>
            <person name="Tang Y."/>
            <person name="Lv G."/>
            <person name="Zhou Y."/>
            <person name="Sun X."/>
            <person name="Brodelius P.E."/>
            <person name="Rose J.K.C."/>
            <person name="Tang K."/>
        </authorList>
    </citation>
    <scope>NUCLEOTIDE SEQUENCE [LARGE SCALE GENOMIC DNA]</scope>
    <source>
        <strain evidence="4">cv. Huhao1</strain>
        <tissue evidence="3">Leaf</tissue>
    </source>
</reference>
<dbReference type="PANTHER" id="PTHR47570">
    <property type="entry name" value="ZINC ION BINDING PROTEIN"/>
    <property type="match status" value="1"/>
</dbReference>
<evidence type="ECO:0000313" key="3">
    <source>
        <dbReference type="EMBL" id="PWA97058.1"/>
    </source>
</evidence>